<dbReference type="AlphaFoldDB" id="A0A6C0EWA1"/>
<sequence length="98" mass="11700">MSVQNFTKTYTMISSSERSIIIQKINNNELVSECVTGQKQEWWIKKHHPDNEIPKNIYSLQQGSIKELYDKYITTYGGIEWEEFTNYTRELVKQNIMF</sequence>
<evidence type="ECO:0000313" key="1">
    <source>
        <dbReference type="EMBL" id="QHT32589.1"/>
    </source>
</evidence>
<organism evidence="1">
    <name type="scientific">viral metagenome</name>
    <dbReference type="NCBI Taxonomy" id="1070528"/>
    <lineage>
        <taxon>unclassified sequences</taxon>
        <taxon>metagenomes</taxon>
        <taxon>organismal metagenomes</taxon>
    </lineage>
</organism>
<accession>A0A6C0EWA1</accession>
<reference evidence="1" key="1">
    <citation type="journal article" date="2020" name="Nature">
        <title>Giant virus diversity and host interactions through global metagenomics.</title>
        <authorList>
            <person name="Schulz F."/>
            <person name="Roux S."/>
            <person name="Paez-Espino D."/>
            <person name="Jungbluth S."/>
            <person name="Walsh D.A."/>
            <person name="Denef V.J."/>
            <person name="McMahon K.D."/>
            <person name="Konstantinidis K.T."/>
            <person name="Eloe-Fadrosh E.A."/>
            <person name="Kyrpides N.C."/>
            <person name="Woyke T."/>
        </authorList>
    </citation>
    <scope>NUCLEOTIDE SEQUENCE</scope>
    <source>
        <strain evidence="1">GVMAG-M-3300009161-30</strain>
    </source>
</reference>
<protein>
    <submittedName>
        <fullName evidence="1">Uncharacterized protein</fullName>
    </submittedName>
</protein>
<dbReference type="EMBL" id="MN738945">
    <property type="protein sequence ID" value="QHT32589.1"/>
    <property type="molecule type" value="Genomic_DNA"/>
</dbReference>
<name>A0A6C0EWA1_9ZZZZ</name>
<proteinExistence type="predicted"/>